<feature type="region of interest" description="Disordered" evidence="1">
    <location>
        <begin position="836"/>
        <end position="888"/>
    </location>
</feature>
<feature type="compositionally biased region" description="Low complexity" evidence="1">
    <location>
        <begin position="308"/>
        <end position="321"/>
    </location>
</feature>
<evidence type="ECO:0008006" key="4">
    <source>
        <dbReference type="Google" id="ProtNLM"/>
    </source>
</evidence>
<dbReference type="PANTHER" id="PTHR31008">
    <property type="entry name" value="COP1-INTERACTING PROTEIN-RELATED"/>
    <property type="match status" value="1"/>
</dbReference>
<feature type="compositionally biased region" description="Polar residues" evidence="1">
    <location>
        <begin position="251"/>
        <end position="264"/>
    </location>
</feature>
<feature type="compositionally biased region" description="Low complexity" evidence="1">
    <location>
        <begin position="777"/>
        <end position="787"/>
    </location>
</feature>
<feature type="region of interest" description="Disordered" evidence="1">
    <location>
        <begin position="651"/>
        <end position="790"/>
    </location>
</feature>
<comment type="caution">
    <text evidence="2">The sequence shown here is derived from an EMBL/GenBank/DDBJ whole genome shotgun (WGS) entry which is preliminary data.</text>
</comment>
<reference evidence="3" key="2">
    <citation type="journal article" date="2017" name="J. Anim. Genet.">
        <title>Multiple reference genome sequences of hot pepper reveal the massive evolution of plant disease resistance genes by retroduplication.</title>
        <authorList>
            <person name="Kim S."/>
            <person name="Park J."/>
            <person name="Yeom S.-I."/>
            <person name="Kim Y.-M."/>
            <person name="Seo E."/>
            <person name="Kim K.-T."/>
            <person name="Kim M.-S."/>
            <person name="Lee J.M."/>
            <person name="Cheong K."/>
            <person name="Shin H.-S."/>
            <person name="Kim S.-B."/>
            <person name="Han K."/>
            <person name="Lee J."/>
            <person name="Park M."/>
            <person name="Lee H.-A."/>
            <person name="Lee H.-Y."/>
            <person name="Lee Y."/>
            <person name="Oh S."/>
            <person name="Lee J.H."/>
            <person name="Choi E."/>
            <person name="Choi E."/>
            <person name="Lee S.E."/>
            <person name="Jeon J."/>
            <person name="Kim H."/>
            <person name="Choi G."/>
            <person name="Song H."/>
            <person name="Lee J."/>
            <person name="Lee S.-C."/>
            <person name="Kwon J.-K."/>
            <person name="Lee H.-Y."/>
            <person name="Koo N."/>
            <person name="Hong Y."/>
            <person name="Kim R.W."/>
            <person name="Kang W.-H."/>
            <person name="Huh J.H."/>
            <person name="Kang B.-C."/>
            <person name="Yang T.-J."/>
            <person name="Lee Y.-H."/>
            <person name="Bennetzen J.L."/>
            <person name="Choi D."/>
        </authorList>
    </citation>
    <scope>NUCLEOTIDE SEQUENCE [LARGE SCALE GENOMIC DNA]</scope>
    <source>
        <strain evidence="3">cv. PBC81</strain>
    </source>
</reference>
<keyword evidence="3" id="KW-1185">Reference proteome</keyword>
<feature type="compositionally biased region" description="Basic and acidic residues" evidence="1">
    <location>
        <begin position="836"/>
        <end position="847"/>
    </location>
</feature>
<name>A0A2G2WII5_CAPBA</name>
<gene>
    <name evidence="2" type="ORF">CQW23_14137</name>
</gene>
<evidence type="ECO:0000256" key="1">
    <source>
        <dbReference type="SAM" id="MobiDB-lite"/>
    </source>
</evidence>
<feature type="compositionally biased region" description="Polar residues" evidence="1">
    <location>
        <begin position="673"/>
        <end position="692"/>
    </location>
</feature>
<dbReference type="PANTHER" id="PTHR31008:SF47">
    <property type="entry name" value="SERINE_ARGININE REPETITIVE MATRIX PROTEIN 2-LIKE"/>
    <property type="match status" value="1"/>
</dbReference>
<protein>
    <recommendedName>
        <fullName evidence="4">COP1-interacting protein 7</fullName>
    </recommendedName>
</protein>
<feature type="region of interest" description="Disordered" evidence="1">
    <location>
        <begin position="350"/>
        <end position="376"/>
    </location>
</feature>
<feature type="region of interest" description="Disordered" evidence="1">
    <location>
        <begin position="445"/>
        <end position="500"/>
    </location>
</feature>
<organism evidence="2 3">
    <name type="scientific">Capsicum baccatum</name>
    <name type="common">Peruvian pepper</name>
    <dbReference type="NCBI Taxonomy" id="33114"/>
    <lineage>
        <taxon>Eukaryota</taxon>
        <taxon>Viridiplantae</taxon>
        <taxon>Streptophyta</taxon>
        <taxon>Embryophyta</taxon>
        <taxon>Tracheophyta</taxon>
        <taxon>Spermatophyta</taxon>
        <taxon>Magnoliopsida</taxon>
        <taxon>eudicotyledons</taxon>
        <taxon>Gunneridae</taxon>
        <taxon>Pentapetalae</taxon>
        <taxon>asterids</taxon>
        <taxon>lamiids</taxon>
        <taxon>Solanales</taxon>
        <taxon>Solanaceae</taxon>
        <taxon>Solanoideae</taxon>
        <taxon>Capsiceae</taxon>
        <taxon>Capsicum</taxon>
    </lineage>
</organism>
<evidence type="ECO:0000313" key="2">
    <source>
        <dbReference type="EMBL" id="PHT44979.1"/>
    </source>
</evidence>
<evidence type="ECO:0000313" key="3">
    <source>
        <dbReference type="Proteomes" id="UP000224567"/>
    </source>
</evidence>
<feature type="compositionally biased region" description="Basic and acidic residues" evidence="1">
    <location>
        <begin position="474"/>
        <end position="495"/>
    </location>
</feature>
<accession>A0A2G2WII5</accession>
<feature type="region of interest" description="Disordered" evidence="1">
    <location>
        <begin position="979"/>
        <end position="1001"/>
    </location>
</feature>
<dbReference type="STRING" id="33114.A0A2G2WII5"/>
<feature type="compositionally biased region" description="Polar residues" evidence="1">
    <location>
        <begin position="981"/>
        <end position="992"/>
    </location>
</feature>
<dbReference type="AlphaFoldDB" id="A0A2G2WII5"/>
<feature type="region of interest" description="Disordered" evidence="1">
    <location>
        <begin position="227"/>
        <end position="330"/>
    </location>
</feature>
<feature type="compositionally biased region" description="Polar residues" evidence="1">
    <location>
        <begin position="451"/>
        <end position="465"/>
    </location>
</feature>
<feature type="compositionally biased region" description="Acidic residues" evidence="1">
    <location>
        <begin position="356"/>
        <end position="365"/>
    </location>
</feature>
<sequence>MEGGEDANVLLEYVEFQIFPSQGRYETRMCYGNKVEAASSGLLEQLVLHSPKIKSLHSKGSDSSFKFKPLGNLSDAKWFTKSTLTRFLHIINSSNIVNVAKAMVNEISQLEDARKFHLSLYSKGPQDHTGSGETADVSYSNCVAPTVDADDNPSSTDAASKNELLRAMDLRLTALTEELATVFDQAVGTKCSLGDITNIEKFSNYFGAVNLRNCLQKFVALRQENTNCDSLGKEPPLSNTDVRNEKAGPVWSTSKTSRPSQSDTAVKYSASPAQAAQLERQSSSASEESSSTSEEEQPSVERSRTFIRSASPRRSASPMRRVQIGRSGSRRATALTIKSLNFFPARERSVSHIDESASDCDEEEREQTSKKSENNVQRMSVQDAIHLFENKQTGQKVDFQNTKSLLNVSVTKKAVLRRWSSGVRESANPLNVASGDLASLAAKKLEDQETESASEMKQDSYTTPETYDAEAVDNDFKSNLPEERASSPEKMRKESFPNQDEEIDQKLNASVEWTRKKEAELNQLLTRMMETEPAKYLNLAPGASKLQRVPNERRGVFYDHYKEKRDHKLRGETTRKQTEKGKQFKALQQILDERKAEMVSRKVSNDNKKSNIKRTQKAVKNFPVSANPRSGTPNPAVVKKIPAKTSLLPATRKSWTSAPSPRAPCISPAKTPVGTTPTRRISQPAPTAPRSSQKVERLHPKTVRATENGTKKTVKGVSEKKLETMTKTSKPRRSKVQPASEDSAFSAKPKLHKVTKKSSVVPLESKELKPFLRKRSGTGSTSNSGIGPVIKVKVSSQPEECVMDSADSVQMEVKGMDSVSFDTVNQVQDRGLEDLKVHEDKNSEARAKNAQKCENTESFDMVTPNDTDDFGRIEDSTPKEEVEGEPNISPSAWVEIEELEDQSFPSNGDFCNNDSLGDIAPVRVSSPPVRHSLSQMLLEDNGETDVIDWDNAENTPTMIYQKDEPKVLKRLLKFARKGKTDANSTGFSSPSVFSEGEDDPEDSKVLIKRSSDNLLKKATLHAQNVGQQKSSSSEMYELSVLFAASTNIGKIAAKKLQEGHISASATTTKATRSFFSLSAFKGSKQNDAKLR</sequence>
<proteinExistence type="predicted"/>
<reference evidence="2 3" key="1">
    <citation type="journal article" date="2017" name="Genome Biol.">
        <title>New reference genome sequences of hot pepper reveal the massive evolution of plant disease-resistance genes by retroduplication.</title>
        <authorList>
            <person name="Kim S."/>
            <person name="Park J."/>
            <person name="Yeom S.I."/>
            <person name="Kim Y.M."/>
            <person name="Seo E."/>
            <person name="Kim K.T."/>
            <person name="Kim M.S."/>
            <person name="Lee J.M."/>
            <person name="Cheong K."/>
            <person name="Shin H.S."/>
            <person name="Kim S.B."/>
            <person name="Han K."/>
            <person name="Lee J."/>
            <person name="Park M."/>
            <person name="Lee H.A."/>
            <person name="Lee H.Y."/>
            <person name="Lee Y."/>
            <person name="Oh S."/>
            <person name="Lee J.H."/>
            <person name="Choi E."/>
            <person name="Choi E."/>
            <person name="Lee S.E."/>
            <person name="Jeon J."/>
            <person name="Kim H."/>
            <person name="Choi G."/>
            <person name="Song H."/>
            <person name="Lee J."/>
            <person name="Lee S.C."/>
            <person name="Kwon J.K."/>
            <person name="Lee H.Y."/>
            <person name="Koo N."/>
            <person name="Hong Y."/>
            <person name="Kim R.W."/>
            <person name="Kang W.H."/>
            <person name="Huh J.H."/>
            <person name="Kang B.C."/>
            <person name="Yang T.J."/>
            <person name="Lee Y.H."/>
            <person name="Bennetzen J.L."/>
            <person name="Choi D."/>
        </authorList>
    </citation>
    <scope>NUCLEOTIDE SEQUENCE [LARGE SCALE GENOMIC DNA]</scope>
    <source>
        <strain evidence="3">cv. PBC81</strain>
    </source>
</reference>
<dbReference type="EMBL" id="MLFT02000006">
    <property type="protein sequence ID" value="PHT44979.1"/>
    <property type="molecule type" value="Genomic_DNA"/>
</dbReference>
<feature type="compositionally biased region" description="Low complexity" evidence="1">
    <location>
        <begin position="273"/>
        <end position="292"/>
    </location>
</feature>
<feature type="compositionally biased region" description="Basic and acidic residues" evidence="1">
    <location>
        <begin position="869"/>
        <end position="881"/>
    </location>
</feature>
<dbReference type="Proteomes" id="UP000224567">
    <property type="component" value="Unassembled WGS sequence"/>
</dbReference>
<dbReference type="OrthoDB" id="1687502at2759"/>